<dbReference type="EMBL" id="LRXL01000037">
    <property type="protein sequence ID" value="OAB78626.1"/>
    <property type="molecule type" value="Genomic_DNA"/>
</dbReference>
<sequence length="153" mass="16730">MMLRNVMVLLIAVSLASCGAKKNVATTENTTVATEIKEVETGTNPTIAYKSLGNGVASIQLELFENDLFIFELTSIPQPEDGGDAIKISEKGTFTSEGNLKTLKFRNPKFSLSALFDATYGGSNEFKVIDDRTVRINTDKKTIMIWGVACERL</sequence>
<accession>A0A167HHZ8</accession>
<name>A0A167HHZ8_9FLAO</name>
<evidence type="ECO:0000313" key="3">
    <source>
        <dbReference type="Proteomes" id="UP000077013"/>
    </source>
</evidence>
<comment type="caution">
    <text evidence="2">The sequence shown here is derived from an EMBL/GenBank/DDBJ whole genome shotgun (WGS) entry which is preliminary data.</text>
</comment>
<proteinExistence type="predicted"/>
<evidence type="ECO:0008006" key="4">
    <source>
        <dbReference type="Google" id="ProtNLM"/>
    </source>
</evidence>
<evidence type="ECO:0000313" key="2">
    <source>
        <dbReference type="EMBL" id="OAB78626.1"/>
    </source>
</evidence>
<dbReference type="RefSeq" id="WP_068591805.1">
    <property type="nucleotide sequence ID" value="NZ_LRXL01000037.1"/>
</dbReference>
<dbReference type="Proteomes" id="UP000077013">
    <property type="component" value="Unassembled WGS sequence"/>
</dbReference>
<protein>
    <recommendedName>
        <fullName evidence="4">PLAT domain-containing protein</fullName>
    </recommendedName>
</protein>
<reference evidence="2 3" key="1">
    <citation type="submission" date="2016-02" db="EMBL/GenBank/DDBJ databases">
        <title>Ulvibacter sp. LPB0005, isolated from Thais luteostoma.</title>
        <authorList>
            <person name="Shin S.-K."/>
            <person name="Yi H."/>
        </authorList>
    </citation>
    <scope>NUCLEOTIDE SEQUENCE [LARGE SCALE GENOMIC DNA]</scope>
    <source>
        <strain evidence="2 3">LPB0005</strain>
    </source>
</reference>
<feature type="signal peptide" evidence="1">
    <location>
        <begin position="1"/>
        <end position="19"/>
    </location>
</feature>
<evidence type="ECO:0000256" key="1">
    <source>
        <dbReference type="SAM" id="SignalP"/>
    </source>
</evidence>
<feature type="chain" id="PRO_5007887585" description="PLAT domain-containing protein" evidence="1">
    <location>
        <begin position="20"/>
        <end position="153"/>
    </location>
</feature>
<gene>
    <name evidence="2" type="ORF">ULVI_08545</name>
</gene>
<dbReference type="PROSITE" id="PS51257">
    <property type="entry name" value="PROKAR_LIPOPROTEIN"/>
    <property type="match status" value="1"/>
</dbReference>
<dbReference type="OrthoDB" id="1439852at2"/>
<keyword evidence="3" id="KW-1185">Reference proteome</keyword>
<dbReference type="AlphaFoldDB" id="A0A167HHZ8"/>
<organism evidence="2 3">
    <name type="scientific">Cochleicola gelatinilyticus</name>
    <dbReference type="NCBI Taxonomy" id="1763537"/>
    <lineage>
        <taxon>Bacteria</taxon>
        <taxon>Pseudomonadati</taxon>
        <taxon>Bacteroidota</taxon>
        <taxon>Flavobacteriia</taxon>
        <taxon>Flavobacteriales</taxon>
        <taxon>Flavobacteriaceae</taxon>
        <taxon>Cochleicola</taxon>
    </lineage>
</organism>
<keyword evidence="1" id="KW-0732">Signal</keyword>